<feature type="non-terminal residue" evidence="2">
    <location>
        <position position="247"/>
    </location>
</feature>
<dbReference type="OrthoDB" id="20872at2759"/>
<protein>
    <recommendedName>
        <fullName evidence="1">Heterokaryon incompatibility domain-containing protein</fullName>
    </recommendedName>
</protein>
<gene>
    <name evidence="2" type="ORF">DOTSEDRAFT_158153</name>
</gene>
<organism evidence="2 3">
    <name type="scientific">Dothistroma septosporum (strain NZE10 / CBS 128990)</name>
    <name type="common">Red band needle blight fungus</name>
    <name type="synonym">Mycosphaerella pini</name>
    <dbReference type="NCBI Taxonomy" id="675120"/>
    <lineage>
        <taxon>Eukaryota</taxon>
        <taxon>Fungi</taxon>
        <taxon>Dikarya</taxon>
        <taxon>Ascomycota</taxon>
        <taxon>Pezizomycotina</taxon>
        <taxon>Dothideomycetes</taxon>
        <taxon>Dothideomycetidae</taxon>
        <taxon>Mycosphaerellales</taxon>
        <taxon>Mycosphaerellaceae</taxon>
        <taxon>Dothistroma</taxon>
    </lineage>
</organism>
<reference evidence="2 3" key="2">
    <citation type="journal article" date="2012" name="PLoS Pathog.">
        <title>Diverse lifestyles and strategies of plant pathogenesis encoded in the genomes of eighteen Dothideomycetes fungi.</title>
        <authorList>
            <person name="Ohm R.A."/>
            <person name="Feau N."/>
            <person name="Henrissat B."/>
            <person name="Schoch C.L."/>
            <person name="Horwitz B.A."/>
            <person name="Barry K.W."/>
            <person name="Condon B.J."/>
            <person name="Copeland A.C."/>
            <person name="Dhillon B."/>
            <person name="Glaser F."/>
            <person name="Hesse C.N."/>
            <person name="Kosti I."/>
            <person name="LaButti K."/>
            <person name="Lindquist E.A."/>
            <person name="Lucas S."/>
            <person name="Salamov A.A."/>
            <person name="Bradshaw R.E."/>
            <person name="Ciuffetti L."/>
            <person name="Hamelin R.C."/>
            <person name="Kema G.H.J."/>
            <person name="Lawrence C."/>
            <person name="Scott J.A."/>
            <person name="Spatafora J.W."/>
            <person name="Turgeon B.G."/>
            <person name="de Wit P.J.G.M."/>
            <person name="Zhong S."/>
            <person name="Goodwin S.B."/>
            <person name="Grigoriev I.V."/>
        </authorList>
    </citation>
    <scope>NUCLEOTIDE SEQUENCE [LARGE SCALE GENOMIC DNA]</scope>
    <source>
        <strain evidence="3">NZE10 / CBS 128990</strain>
    </source>
</reference>
<reference evidence="3" key="1">
    <citation type="journal article" date="2012" name="PLoS Genet.">
        <title>The genomes of the fungal plant pathogens Cladosporium fulvum and Dothistroma septosporum reveal adaptation to different hosts and lifestyles but also signatures of common ancestry.</title>
        <authorList>
            <person name="de Wit P.J.G.M."/>
            <person name="van der Burgt A."/>
            <person name="Oekmen B."/>
            <person name="Stergiopoulos I."/>
            <person name="Abd-Elsalam K.A."/>
            <person name="Aerts A.L."/>
            <person name="Bahkali A.H."/>
            <person name="Beenen H.G."/>
            <person name="Chettri P."/>
            <person name="Cox M.P."/>
            <person name="Datema E."/>
            <person name="de Vries R.P."/>
            <person name="Dhillon B."/>
            <person name="Ganley A.R."/>
            <person name="Griffiths S.A."/>
            <person name="Guo Y."/>
            <person name="Hamelin R.C."/>
            <person name="Henrissat B."/>
            <person name="Kabir M.S."/>
            <person name="Jashni M.K."/>
            <person name="Kema G."/>
            <person name="Klaubauf S."/>
            <person name="Lapidus A."/>
            <person name="Levasseur A."/>
            <person name="Lindquist E."/>
            <person name="Mehrabi R."/>
            <person name="Ohm R.A."/>
            <person name="Owen T.J."/>
            <person name="Salamov A."/>
            <person name="Schwelm A."/>
            <person name="Schijlen E."/>
            <person name="Sun H."/>
            <person name="van den Burg H.A."/>
            <person name="van Ham R.C.H.J."/>
            <person name="Zhang S."/>
            <person name="Goodwin S.B."/>
            <person name="Grigoriev I.V."/>
            <person name="Collemare J."/>
            <person name="Bradshaw R.E."/>
        </authorList>
    </citation>
    <scope>NUCLEOTIDE SEQUENCE [LARGE SCALE GENOMIC DNA]</scope>
    <source>
        <strain evidence="3">NZE10 / CBS 128990</strain>
    </source>
</reference>
<dbReference type="HOGENOM" id="CLU_000288_138_0_1"/>
<dbReference type="PANTHER" id="PTHR10622">
    <property type="entry name" value="HET DOMAIN-CONTAINING PROTEIN"/>
    <property type="match status" value="1"/>
</dbReference>
<dbReference type="STRING" id="675120.N1PEK3"/>
<dbReference type="Pfam" id="PF06985">
    <property type="entry name" value="HET"/>
    <property type="match status" value="1"/>
</dbReference>
<evidence type="ECO:0000313" key="2">
    <source>
        <dbReference type="EMBL" id="EME41063.1"/>
    </source>
</evidence>
<dbReference type="OMA" id="SHDWRRI"/>
<dbReference type="EMBL" id="KB446543">
    <property type="protein sequence ID" value="EME41063.1"/>
    <property type="molecule type" value="Genomic_DNA"/>
</dbReference>
<keyword evidence="3" id="KW-1185">Reference proteome</keyword>
<evidence type="ECO:0000313" key="3">
    <source>
        <dbReference type="Proteomes" id="UP000016933"/>
    </source>
</evidence>
<evidence type="ECO:0000259" key="1">
    <source>
        <dbReference type="Pfam" id="PF06985"/>
    </source>
</evidence>
<dbReference type="eggNOG" id="ENOG502THH5">
    <property type="taxonomic scope" value="Eukaryota"/>
</dbReference>
<feature type="domain" description="Heterokaryon incompatibility" evidence="1">
    <location>
        <begin position="22"/>
        <end position="115"/>
    </location>
</feature>
<proteinExistence type="predicted"/>
<dbReference type="AlphaFoldDB" id="N1PEK3"/>
<dbReference type="InterPro" id="IPR010730">
    <property type="entry name" value="HET"/>
</dbReference>
<dbReference type="Proteomes" id="UP000016933">
    <property type="component" value="Unassembled WGS sequence"/>
</dbReference>
<accession>N1PEK3</accession>
<sequence length="247" mass="29147">MRLLSVETLQLKEFVEREQPPYVITSHRWGNDETTYKDVRKGRNKDAAGFQKVQAFCNFVKENIKTSEGKPVQWIWIDTCCIDKTSSAELTEAINSMFRWYAEAVLCLAFLHDREAVRQSIWFTRGWTLQELLAPNVVLFVDERWRMLGHKGNRERPTLSWTVNYNLNDLISSITGITTDILEDFTKARNISLEDKQRWMQNRQTTRVEDMAYCQLGIFNIFMPLIYGERDQAMERLRAEVKRKYGE</sequence>
<name>N1PEK3_DOTSN</name>
<dbReference type="PANTHER" id="PTHR10622:SF10">
    <property type="entry name" value="HET DOMAIN-CONTAINING PROTEIN"/>
    <property type="match status" value="1"/>
</dbReference>